<dbReference type="PANTHER" id="PTHR43628:SF1">
    <property type="entry name" value="CHITIN SYNTHASE REGULATORY FACTOR 2-RELATED"/>
    <property type="match status" value="1"/>
</dbReference>
<proteinExistence type="predicted"/>
<evidence type="ECO:0000313" key="2">
    <source>
        <dbReference type="Proteomes" id="UP000233469"/>
    </source>
</evidence>
<reference evidence="1 2" key="1">
    <citation type="submission" date="2016-04" db="EMBL/GenBank/DDBJ databases">
        <title>Genome analyses suggest a sexual origin of heterokaryosis in a supposedly ancient asexual fungus.</title>
        <authorList>
            <person name="Ropars J."/>
            <person name="Sedzielewska K."/>
            <person name="Noel J."/>
            <person name="Charron P."/>
            <person name="Farinelli L."/>
            <person name="Marton T."/>
            <person name="Kruger M."/>
            <person name="Pelin A."/>
            <person name="Brachmann A."/>
            <person name="Corradi N."/>
        </authorList>
    </citation>
    <scope>NUCLEOTIDE SEQUENCE [LARGE SCALE GENOMIC DNA]</scope>
    <source>
        <strain evidence="1 2">C2</strain>
    </source>
</reference>
<dbReference type="InterPro" id="IPR011990">
    <property type="entry name" value="TPR-like_helical_dom_sf"/>
</dbReference>
<dbReference type="InterPro" id="IPR006597">
    <property type="entry name" value="Sel1-like"/>
</dbReference>
<dbReference type="VEuPathDB" id="FungiDB:FUN_004409"/>
<dbReference type="EMBL" id="LLXL01002682">
    <property type="protein sequence ID" value="PKK60208.1"/>
    <property type="molecule type" value="Genomic_DNA"/>
</dbReference>
<dbReference type="Gene3D" id="1.25.40.10">
    <property type="entry name" value="Tetratricopeptide repeat domain"/>
    <property type="match status" value="2"/>
</dbReference>
<accession>A0A2N1MEZ3</accession>
<dbReference type="Pfam" id="PF08238">
    <property type="entry name" value="Sel1"/>
    <property type="match status" value="12"/>
</dbReference>
<sequence length="530" mass="62393">MTNNLQHIFYYSSLIGIFYQYGIGCEVDEIKASKIFFNTVKNNQKVIVPDQFTFDISFFDIKELNEIITQYFYSLFLYNDIILNKRNNYKFHIKYAEKGDSISQYHIGNCYFYNINARRDYNKAIEWYLKSSEGGNIKAMYRLAYCYACGYGVKKDEKKAFELYLKSAEGAGGYKHALWVMGNYYYYGLGILKDENKAFEFYLKAAKKGHNISQYLIANYYYDGKYIPENKAKWFYWNRKAAINGNADAQFKLAEYYTANSSNKNEDKAFKWYMQLANKKKLKAIYIIAKCFRDGIGTDKNLKEATSLQPIEWYSKSSEGGNIKAMFELGVCYEHGYYEVIKDEKKAFKFYLKSAEGGYKWALYRVGNCYHFGECSTFIDEYKAFEFYLKAAEKGHVYSQFLVARWYYDGKYIPKNEEKGFYWNRKAAINGNIDAQFNMAEYYINNSINKNGSKAFKWYMRLANVNILKAIYIVAKCYRDGIGTDKNLKEAMEWIRKYEFSRFGKNPQINLDHFLNGLDIDISSLPLYTF</sequence>
<evidence type="ECO:0000313" key="1">
    <source>
        <dbReference type="EMBL" id="PKK60208.1"/>
    </source>
</evidence>
<dbReference type="VEuPathDB" id="FungiDB:RhiirA1_513534"/>
<gene>
    <name evidence="1" type="ORF">RhiirC2_819099</name>
</gene>
<dbReference type="VEuPathDB" id="FungiDB:RhiirFUN_006586"/>
<protein>
    <submittedName>
        <fullName evidence="1">HCP-like protein</fullName>
    </submittedName>
</protein>
<dbReference type="Proteomes" id="UP000233469">
    <property type="component" value="Unassembled WGS sequence"/>
</dbReference>
<dbReference type="SUPFAM" id="SSF81901">
    <property type="entry name" value="HCP-like"/>
    <property type="match status" value="2"/>
</dbReference>
<dbReference type="AlphaFoldDB" id="A0A2N1MEZ3"/>
<comment type="caution">
    <text evidence="1">The sequence shown here is derived from an EMBL/GenBank/DDBJ whole genome shotgun (WGS) entry which is preliminary data.</text>
</comment>
<dbReference type="PANTHER" id="PTHR43628">
    <property type="entry name" value="ACTIVATOR OF C KINASE PROTEIN 1-RELATED"/>
    <property type="match status" value="1"/>
</dbReference>
<dbReference type="SMART" id="SM00671">
    <property type="entry name" value="SEL1"/>
    <property type="match status" value="12"/>
</dbReference>
<dbReference type="VEuPathDB" id="FungiDB:RhiirA1_315556"/>
<dbReference type="VEuPathDB" id="FungiDB:RhiirFUN_006587"/>
<dbReference type="InterPro" id="IPR052945">
    <property type="entry name" value="Mitotic_Regulator"/>
</dbReference>
<reference evidence="1 2" key="2">
    <citation type="submission" date="2017-10" db="EMBL/GenBank/DDBJ databases">
        <title>Extensive intraspecific genome diversity in a model arbuscular mycorrhizal fungus.</title>
        <authorList>
            <person name="Chen E.C.H."/>
            <person name="Morin E."/>
            <person name="Baudet D."/>
            <person name="Noel J."/>
            <person name="Ndikumana S."/>
            <person name="Charron P."/>
            <person name="St-Onge C."/>
            <person name="Giorgi J."/>
            <person name="Grigoriev I.V."/>
            <person name="Roux C."/>
            <person name="Martin F.M."/>
            <person name="Corradi N."/>
        </authorList>
    </citation>
    <scope>NUCLEOTIDE SEQUENCE [LARGE SCALE GENOMIC DNA]</scope>
    <source>
        <strain evidence="1 2">C2</strain>
    </source>
</reference>
<name>A0A2N1MEZ3_9GLOM</name>
<dbReference type="VEuPathDB" id="FungiDB:FUN_004416"/>
<organism evidence="1 2">
    <name type="scientific">Rhizophagus irregularis</name>
    <dbReference type="NCBI Taxonomy" id="588596"/>
    <lineage>
        <taxon>Eukaryota</taxon>
        <taxon>Fungi</taxon>
        <taxon>Fungi incertae sedis</taxon>
        <taxon>Mucoromycota</taxon>
        <taxon>Glomeromycotina</taxon>
        <taxon>Glomeromycetes</taxon>
        <taxon>Glomerales</taxon>
        <taxon>Glomeraceae</taxon>
        <taxon>Rhizophagus</taxon>
    </lineage>
</organism>